<dbReference type="PANTHER" id="PTHR43048:SF5">
    <property type="entry name" value="BLR5325 PROTEIN"/>
    <property type="match status" value="1"/>
</dbReference>
<dbReference type="Proteomes" id="UP000318733">
    <property type="component" value="Unassembled WGS sequence"/>
</dbReference>
<evidence type="ECO:0000256" key="1">
    <source>
        <dbReference type="ARBA" id="ARBA00022723"/>
    </source>
</evidence>
<feature type="domain" description="VOC" evidence="2">
    <location>
        <begin position="8"/>
        <end position="146"/>
    </location>
</feature>
<comment type="caution">
    <text evidence="3">The sequence shown here is derived from an EMBL/GenBank/DDBJ whole genome shotgun (WGS) entry which is preliminary data.</text>
</comment>
<dbReference type="EMBL" id="VLPK01000001">
    <property type="protein sequence ID" value="TSJ43666.1"/>
    <property type="molecule type" value="Genomic_DNA"/>
</dbReference>
<organism evidence="3 4">
    <name type="scientific">Mucilaginibacter corticis</name>
    <dbReference type="NCBI Taxonomy" id="2597670"/>
    <lineage>
        <taxon>Bacteria</taxon>
        <taxon>Pseudomonadati</taxon>
        <taxon>Bacteroidota</taxon>
        <taxon>Sphingobacteriia</taxon>
        <taxon>Sphingobacteriales</taxon>
        <taxon>Sphingobacteriaceae</taxon>
        <taxon>Mucilaginibacter</taxon>
    </lineage>
</organism>
<accession>A0A556MUQ8</accession>
<evidence type="ECO:0000259" key="2">
    <source>
        <dbReference type="PROSITE" id="PS51819"/>
    </source>
</evidence>
<dbReference type="Gene3D" id="3.10.180.10">
    <property type="entry name" value="2,3-Dihydroxybiphenyl 1,2-Dioxygenase, domain 1"/>
    <property type="match status" value="1"/>
</dbReference>
<dbReference type="CDD" id="cd08353">
    <property type="entry name" value="VOC_like"/>
    <property type="match status" value="1"/>
</dbReference>
<dbReference type="OrthoDB" id="9795618at2"/>
<dbReference type="PANTHER" id="PTHR43048">
    <property type="entry name" value="METHYLMALONYL-COA EPIMERASE"/>
    <property type="match status" value="1"/>
</dbReference>
<keyword evidence="1" id="KW-0479">Metal-binding</keyword>
<reference evidence="3 4" key="1">
    <citation type="submission" date="2019-07" db="EMBL/GenBank/DDBJ databases">
        <authorList>
            <person name="Huq M.A."/>
        </authorList>
    </citation>
    <scope>NUCLEOTIDE SEQUENCE [LARGE SCALE GENOMIC DNA]</scope>
    <source>
        <strain evidence="3 4">MAH-19</strain>
    </source>
</reference>
<name>A0A556MUQ8_9SPHI</name>
<sequence length="147" mass="16323">MAESKLLRMDNVGIVVKSLDNAVAFFTEIGLKLEGRMVIEGEWAGRVTGLENQRVEIAMMVTPDGHSRLELSRFIDPPTVSDHRTAPVNSLGYLRAMFAVTDIDELVSRLIKQGAQLVGEIVQYENSYRLCYIRGTEGLLVGLAQQL</sequence>
<dbReference type="InterPro" id="IPR029068">
    <property type="entry name" value="Glyas_Bleomycin-R_OHBP_Dase"/>
</dbReference>
<gene>
    <name evidence="3" type="ORF">FO440_05620</name>
</gene>
<proteinExistence type="predicted"/>
<evidence type="ECO:0000313" key="4">
    <source>
        <dbReference type="Proteomes" id="UP000318733"/>
    </source>
</evidence>
<dbReference type="SUPFAM" id="SSF54593">
    <property type="entry name" value="Glyoxalase/Bleomycin resistance protein/Dihydroxybiphenyl dioxygenase"/>
    <property type="match status" value="1"/>
</dbReference>
<dbReference type="AlphaFoldDB" id="A0A556MUQ8"/>
<dbReference type="Pfam" id="PF13669">
    <property type="entry name" value="Glyoxalase_4"/>
    <property type="match status" value="1"/>
</dbReference>
<dbReference type="GO" id="GO:0004493">
    <property type="term" value="F:methylmalonyl-CoA epimerase activity"/>
    <property type="evidence" value="ECO:0007669"/>
    <property type="project" value="TreeGrafter"/>
</dbReference>
<dbReference type="RefSeq" id="WP_144247232.1">
    <property type="nucleotide sequence ID" value="NZ_VLPK01000001.1"/>
</dbReference>
<dbReference type="GO" id="GO:0046491">
    <property type="term" value="P:L-methylmalonyl-CoA metabolic process"/>
    <property type="evidence" value="ECO:0007669"/>
    <property type="project" value="TreeGrafter"/>
</dbReference>
<dbReference type="InterPro" id="IPR051785">
    <property type="entry name" value="MMCE/EMCE_epimerase"/>
</dbReference>
<protein>
    <submittedName>
        <fullName evidence="3">VOC family protein</fullName>
    </submittedName>
</protein>
<keyword evidence="4" id="KW-1185">Reference proteome</keyword>
<evidence type="ECO:0000313" key="3">
    <source>
        <dbReference type="EMBL" id="TSJ43666.1"/>
    </source>
</evidence>
<dbReference type="GO" id="GO:0046872">
    <property type="term" value="F:metal ion binding"/>
    <property type="evidence" value="ECO:0007669"/>
    <property type="project" value="UniProtKB-KW"/>
</dbReference>
<dbReference type="PROSITE" id="PS51819">
    <property type="entry name" value="VOC"/>
    <property type="match status" value="1"/>
</dbReference>
<dbReference type="InterPro" id="IPR037523">
    <property type="entry name" value="VOC_core"/>
</dbReference>